<dbReference type="RefSeq" id="WP_253799937.1">
    <property type="nucleotide sequence ID" value="NZ_BAAAUB010000070.1"/>
</dbReference>
<feature type="signal peptide" evidence="2">
    <location>
        <begin position="1"/>
        <end position="26"/>
    </location>
</feature>
<gene>
    <name evidence="3" type="ORF">FHR36_004475</name>
</gene>
<organism evidence="3 4">
    <name type="scientific">Kitasatospora paracochleata</name>
    <dbReference type="NCBI Taxonomy" id="58354"/>
    <lineage>
        <taxon>Bacteria</taxon>
        <taxon>Bacillati</taxon>
        <taxon>Actinomycetota</taxon>
        <taxon>Actinomycetes</taxon>
        <taxon>Kitasatosporales</taxon>
        <taxon>Streptomycetaceae</taxon>
        <taxon>Kitasatospora</taxon>
    </lineage>
</organism>
<evidence type="ECO:0000256" key="1">
    <source>
        <dbReference type="SAM" id="MobiDB-lite"/>
    </source>
</evidence>
<feature type="region of interest" description="Disordered" evidence="1">
    <location>
        <begin position="59"/>
        <end position="81"/>
    </location>
</feature>
<feature type="compositionally biased region" description="Low complexity" evidence="1">
    <location>
        <begin position="70"/>
        <end position="81"/>
    </location>
</feature>
<sequence>MNRLITRTLTLLAVAGIAAVPTTASADAVPGGNHGTVVVGNGNQVAGYDLINAGHDATVGSQNGSSTGSAEAPATDAAEAPEAAGGNYGTVVVGNGNQVAGDDIINAMNDATVGSYNGASGMAAMMTTALRPITG</sequence>
<accession>A0ABT1J1K3</accession>
<evidence type="ECO:0000256" key="2">
    <source>
        <dbReference type="SAM" id="SignalP"/>
    </source>
</evidence>
<dbReference type="Proteomes" id="UP001206483">
    <property type="component" value="Unassembled WGS sequence"/>
</dbReference>
<feature type="chain" id="PRO_5045287487" description="Secreted protein" evidence="2">
    <location>
        <begin position="27"/>
        <end position="135"/>
    </location>
</feature>
<evidence type="ECO:0000313" key="3">
    <source>
        <dbReference type="EMBL" id="MCP2311312.1"/>
    </source>
</evidence>
<protein>
    <recommendedName>
        <fullName evidence="5">Secreted protein</fullName>
    </recommendedName>
</protein>
<evidence type="ECO:0008006" key="5">
    <source>
        <dbReference type="Google" id="ProtNLM"/>
    </source>
</evidence>
<name>A0ABT1J1K3_9ACTN</name>
<feature type="compositionally biased region" description="Polar residues" evidence="1">
    <location>
        <begin position="59"/>
        <end position="69"/>
    </location>
</feature>
<comment type="caution">
    <text evidence="3">The sequence shown here is derived from an EMBL/GenBank/DDBJ whole genome shotgun (WGS) entry which is preliminary data.</text>
</comment>
<proteinExistence type="predicted"/>
<reference evidence="3 4" key="1">
    <citation type="submission" date="2022-06" db="EMBL/GenBank/DDBJ databases">
        <title>Sequencing the genomes of 1000 actinobacteria strains.</title>
        <authorList>
            <person name="Klenk H.-P."/>
        </authorList>
    </citation>
    <scope>NUCLEOTIDE SEQUENCE [LARGE SCALE GENOMIC DNA]</scope>
    <source>
        <strain evidence="3 4">DSM 41656</strain>
    </source>
</reference>
<dbReference type="EMBL" id="JAMZDX010000004">
    <property type="protein sequence ID" value="MCP2311312.1"/>
    <property type="molecule type" value="Genomic_DNA"/>
</dbReference>
<evidence type="ECO:0000313" key="4">
    <source>
        <dbReference type="Proteomes" id="UP001206483"/>
    </source>
</evidence>
<keyword evidence="4" id="KW-1185">Reference proteome</keyword>
<keyword evidence="2" id="KW-0732">Signal</keyword>